<dbReference type="PROSITE" id="PS51186">
    <property type="entry name" value="GNAT"/>
    <property type="match status" value="1"/>
</dbReference>
<dbReference type="AlphaFoldDB" id="A0A2M7XMB0"/>
<dbReference type="SUPFAM" id="SSF55729">
    <property type="entry name" value="Acyl-CoA N-acyltransferases (Nat)"/>
    <property type="match status" value="1"/>
</dbReference>
<dbReference type="InterPro" id="IPR000182">
    <property type="entry name" value="GNAT_dom"/>
</dbReference>
<protein>
    <recommendedName>
        <fullName evidence="1">N-acetyltransferase domain-containing protein</fullName>
    </recommendedName>
</protein>
<evidence type="ECO:0000313" key="2">
    <source>
        <dbReference type="EMBL" id="PJA50081.1"/>
    </source>
</evidence>
<dbReference type="CDD" id="cd04301">
    <property type="entry name" value="NAT_SF"/>
    <property type="match status" value="1"/>
</dbReference>
<proteinExistence type="predicted"/>
<sequence>MTNQVLIKKATLKDLDKFYKFFSRSIKTQFPEYSFATCRFFVEFESPKESFKKWLEKDQKLLLLATVNGKIVGYLLAASPYGGVSMANWIVVDDKYQGKGIGSKLLQEWEKEAKKQGAHKLHLWTDKRNVEFYKKRGFIYIGMVPESWFGADDCIFFKAIGEPKEKNYLREFLKKQKSSK</sequence>
<dbReference type="Pfam" id="PF00583">
    <property type="entry name" value="Acetyltransf_1"/>
    <property type="match status" value="1"/>
</dbReference>
<feature type="domain" description="N-acetyltransferase" evidence="1">
    <location>
        <begin position="5"/>
        <end position="161"/>
    </location>
</feature>
<dbReference type="Gene3D" id="3.40.630.30">
    <property type="match status" value="1"/>
</dbReference>
<evidence type="ECO:0000259" key="1">
    <source>
        <dbReference type="PROSITE" id="PS51186"/>
    </source>
</evidence>
<reference evidence="3" key="1">
    <citation type="submission" date="2017-09" db="EMBL/GenBank/DDBJ databases">
        <title>Depth-based differentiation of microbial function through sediment-hosted aquifers and enrichment of novel symbionts in the deep terrestrial subsurface.</title>
        <authorList>
            <person name="Probst A.J."/>
            <person name="Ladd B."/>
            <person name="Jarett J.K."/>
            <person name="Geller-Mcgrath D.E."/>
            <person name="Sieber C.M.K."/>
            <person name="Emerson J.B."/>
            <person name="Anantharaman K."/>
            <person name="Thomas B.C."/>
            <person name="Malmstrom R."/>
            <person name="Stieglmeier M."/>
            <person name="Klingl A."/>
            <person name="Woyke T."/>
            <person name="Ryan C.M."/>
            <person name="Banfield J.F."/>
        </authorList>
    </citation>
    <scope>NUCLEOTIDE SEQUENCE [LARGE SCALE GENOMIC DNA]</scope>
</reference>
<dbReference type="EMBL" id="PFWP01000006">
    <property type="protein sequence ID" value="PJA50081.1"/>
    <property type="molecule type" value="Genomic_DNA"/>
</dbReference>
<evidence type="ECO:0000313" key="3">
    <source>
        <dbReference type="Proteomes" id="UP000230062"/>
    </source>
</evidence>
<dbReference type="InterPro" id="IPR050276">
    <property type="entry name" value="MshD_Acetyltransferase"/>
</dbReference>
<dbReference type="PANTHER" id="PTHR43617">
    <property type="entry name" value="L-AMINO ACID N-ACETYLTRANSFERASE"/>
    <property type="match status" value="1"/>
</dbReference>
<gene>
    <name evidence="2" type="ORF">CO169_00145</name>
</gene>
<dbReference type="GO" id="GO:0016747">
    <property type="term" value="F:acyltransferase activity, transferring groups other than amino-acyl groups"/>
    <property type="evidence" value="ECO:0007669"/>
    <property type="project" value="InterPro"/>
</dbReference>
<dbReference type="InterPro" id="IPR016181">
    <property type="entry name" value="Acyl_CoA_acyltransferase"/>
</dbReference>
<dbReference type="Proteomes" id="UP000230062">
    <property type="component" value="Unassembled WGS sequence"/>
</dbReference>
<accession>A0A2M7XMB0</accession>
<organism evidence="2 3">
    <name type="scientific">Candidatus Shapirobacteria bacterium CG_4_9_14_3_um_filter_39_13</name>
    <dbReference type="NCBI Taxonomy" id="1974479"/>
    <lineage>
        <taxon>Bacteria</taxon>
        <taxon>Candidatus Shapironibacteriota</taxon>
    </lineage>
</organism>
<comment type="caution">
    <text evidence="2">The sequence shown here is derived from an EMBL/GenBank/DDBJ whole genome shotgun (WGS) entry which is preliminary data.</text>
</comment>
<name>A0A2M7XMB0_9BACT</name>